<dbReference type="EMBL" id="JADOUA010000001">
    <property type="protein sequence ID" value="MBG6092966.1"/>
    <property type="molecule type" value="Genomic_DNA"/>
</dbReference>
<sequence length="499" mass="53621">MARFKHDAQLVAFPHGLFDEIIQALLDTVEDLPFTGDGRLRVGNGALGAVRLVEGGHLAAGSLYRIEVPRPRGEGVPEGAPAVVEVTGVSWDRTERVSCDVTVTVDEHRVTGHVEARMAKRGLQNVRITGDYQGPGPLRRLQRAKWDAEVRVADWWGRAPVARQAAPQLSARLRHPLADVTVRVTRGKAGRRRGRRKTTITVGARGRGPVRPVAAAGLLFGRHRIRRALTEALAKAEAAWNEAVPGVAERELGDRLVLRHQVKAEAVSRGWAGRYVAALHEAIGALRFEDGRLVVEGAEPSADVRLVEGEHAEPGARYSITSGEDGDIAVSVVSWDPDGWSRVAFGNGANEGWAELRSVRNPTLVRAAATGRTPGEWAGITRVEYEAGADLERWWEGGADAPFTASAVHGLGKVALTVGRVPAGKGRWTVNVALAVEGLSWGRRPVAIALLLGGGFLAKSFQESVEQAARDWNEAVSQDPDQAAALTVRALLERGAAED</sequence>
<name>A0A931DSD9_9ACTN</name>
<keyword evidence="2" id="KW-1185">Reference proteome</keyword>
<gene>
    <name evidence="1" type="ORF">IW256_007079</name>
</gene>
<dbReference type="AlphaFoldDB" id="A0A931DSD9"/>
<evidence type="ECO:0000313" key="2">
    <source>
        <dbReference type="Proteomes" id="UP000614047"/>
    </source>
</evidence>
<reference evidence="1" key="1">
    <citation type="submission" date="2020-11" db="EMBL/GenBank/DDBJ databases">
        <title>Sequencing the genomes of 1000 actinobacteria strains.</title>
        <authorList>
            <person name="Klenk H.-P."/>
        </authorList>
    </citation>
    <scope>NUCLEOTIDE SEQUENCE</scope>
    <source>
        <strain evidence="1">DSM 43175</strain>
    </source>
</reference>
<evidence type="ECO:0000313" key="1">
    <source>
        <dbReference type="EMBL" id="MBG6092966.1"/>
    </source>
</evidence>
<proteinExistence type="predicted"/>
<comment type="caution">
    <text evidence="1">The sequence shown here is derived from an EMBL/GenBank/DDBJ whole genome shotgun (WGS) entry which is preliminary data.</text>
</comment>
<organism evidence="1 2">
    <name type="scientific">Actinomadura viridis</name>
    <dbReference type="NCBI Taxonomy" id="58110"/>
    <lineage>
        <taxon>Bacteria</taxon>
        <taxon>Bacillati</taxon>
        <taxon>Actinomycetota</taxon>
        <taxon>Actinomycetes</taxon>
        <taxon>Streptosporangiales</taxon>
        <taxon>Thermomonosporaceae</taxon>
        <taxon>Actinomadura</taxon>
    </lineage>
</organism>
<accession>A0A931DSD9</accession>
<protein>
    <submittedName>
        <fullName evidence="1">Uncharacterized protein</fullName>
    </submittedName>
</protein>
<dbReference type="Proteomes" id="UP000614047">
    <property type="component" value="Unassembled WGS sequence"/>
</dbReference>
<dbReference type="RefSeq" id="WP_197015082.1">
    <property type="nucleotide sequence ID" value="NZ_BAABES010000023.1"/>
</dbReference>